<dbReference type="EMBL" id="MH790601">
    <property type="protein sequence ID" value="QBH79980.1"/>
    <property type="molecule type" value="Genomic_DNA"/>
</dbReference>
<evidence type="ECO:0000256" key="1">
    <source>
        <dbReference type="SAM" id="MobiDB-lite"/>
    </source>
</evidence>
<dbReference type="EMBL" id="MH790584">
    <property type="protein sequence ID" value="QBH78580.1"/>
    <property type="molecule type" value="Genomic_DNA"/>
</dbReference>
<dbReference type="EMBL" id="MH790601">
    <property type="protein sequence ID" value="QBH79966.1"/>
    <property type="molecule type" value="Genomic_DNA"/>
</dbReference>
<name>A0A481TB55_HHV2</name>
<evidence type="ECO:0000313" key="2">
    <source>
        <dbReference type="EMBL" id="QBH78580.1"/>
    </source>
</evidence>
<protein>
    <submittedName>
        <fullName evidence="2">Uncharacterized protein</fullName>
    </submittedName>
</protein>
<accession>A0A481TB55</accession>
<feature type="region of interest" description="Disordered" evidence="1">
    <location>
        <begin position="1"/>
        <end position="38"/>
    </location>
</feature>
<evidence type="ECO:0000313" key="3">
    <source>
        <dbReference type="EMBL" id="QBH79966.1"/>
    </source>
</evidence>
<organism evidence="2">
    <name type="scientific">Human herpesvirus 2</name>
    <name type="common">HHV-2</name>
    <name type="synonym">Human herpes simplex virus 2</name>
    <dbReference type="NCBI Taxonomy" id="10310"/>
    <lineage>
        <taxon>Viruses</taxon>
        <taxon>Duplodnaviria</taxon>
        <taxon>Heunggongvirae</taxon>
        <taxon>Peploviricota</taxon>
        <taxon>Herviviricetes</taxon>
        <taxon>Herpesvirales</taxon>
        <taxon>Orthoherpesviridae</taxon>
        <taxon>Alphaherpesvirinae</taxon>
        <taxon>Simplexvirus</taxon>
        <taxon>Simplexvirus humanalpha2</taxon>
    </lineage>
</organism>
<organismHost>
    <name type="scientific">Homo sapiens</name>
    <name type="common">Human</name>
    <dbReference type="NCBI Taxonomy" id="9606"/>
</organismHost>
<evidence type="ECO:0000313" key="4">
    <source>
        <dbReference type="EMBL" id="QBH81456.1"/>
    </source>
</evidence>
<proteinExistence type="predicted"/>
<feature type="compositionally biased region" description="Low complexity" evidence="1">
    <location>
        <begin position="23"/>
        <end position="38"/>
    </location>
</feature>
<dbReference type="EMBL" id="MH790618">
    <property type="protein sequence ID" value="QBH81456.1"/>
    <property type="molecule type" value="Genomic_DNA"/>
</dbReference>
<dbReference type="EMBL" id="MH790643">
    <property type="protein sequence ID" value="QBH83751.1"/>
    <property type="molecule type" value="Genomic_DNA"/>
</dbReference>
<reference evidence="2" key="1">
    <citation type="submission" date="2018-08" db="EMBL/GenBank/DDBJ databases">
        <title>HSV2 whole genome sequences from clinical isolates.</title>
        <authorList>
            <person name="Roychoudhury P."/>
            <person name="Greninger A.L."/>
            <person name="Jerome K.R."/>
            <person name="Johnston C."/>
            <person name="Wald A."/>
            <person name="Xie H."/>
        </authorList>
    </citation>
    <scope>NUCLEOTIDE SEQUENCE</scope>
    <source>
        <strain evidence="5">2005-42278</strain>
        <strain evidence="4">2011-21768</strain>
        <strain evidence="2">2012-10336</strain>
        <strain evidence="3">2013-37246_S80_L001</strain>
    </source>
</reference>
<evidence type="ECO:0000313" key="5">
    <source>
        <dbReference type="EMBL" id="QBH83751.1"/>
    </source>
</evidence>
<sequence length="38" mass="3807">MGSGYAPRTADVVSGPRTQRPASRSSSSSSSSSSFSSP</sequence>